<proteinExistence type="predicted"/>
<dbReference type="AlphaFoldDB" id="A0A2H0KMW8"/>
<evidence type="ECO:0000313" key="1">
    <source>
        <dbReference type="EMBL" id="PIQ71744.1"/>
    </source>
</evidence>
<gene>
    <name evidence="1" type="ORF">COV87_01620</name>
</gene>
<name>A0A2H0KMW8_9BACT</name>
<comment type="caution">
    <text evidence="1">The sequence shown here is derived from an EMBL/GenBank/DDBJ whole genome shotgun (WGS) entry which is preliminary data.</text>
</comment>
<sequence>MPSYLWDYDKEELEKTEEGRIFILERMINYGPDGEKIKLADVKKYWDKLNLDPLKKSLFKLLIWNS</sequence>
<organism evidence="1 2">
    <name type="scientific">Candidatus Roizmanbacteria bacterium CG11_big_fil_rev_8_21_14_0_20_37_16</name>
    <dbReference type="NCBI Taxonomy" id="1974857"/>
    <lineage>
        <taxon>Bacteria</taxon>
        <taxon>Candidatus Roizmaniibacteriota</taxon>
    </lineage>
</organism>
<evidence type="ECO:0000313" key="2">
    <source>
        <dbReference type="Proteomes" id="UP000229497"/>
    </source>
</evidence>
<dbReference type="EMBL" id="PCVK01000046">
    <property type="protein sequence ID" value="PIQ71744.1"/>
    <property type="molecule type" value="Genomic_DNA"/>
</dbReference>
<protein>
    <submittedName>
        <fullName evidence="1">Uncharacterized protein</fullName>
    </submittedName>
</protein>
<reference evidence="1 2" key="1">
    <citation type="submission" date="2017-09" db="EMBL/GenBank/DDBJ databases">
        <title>Depth-based differentiation of microbial function through sediment-hosted aquifers and enrichment of novel symbionts in the deep terrestrial subsurface.</title>
        <authorList>
            <person name="Probst A.J."/>
            <person name="Ladd B."/>
            <person name="Jarett J.K."/>
            <person name="Geller-Mcgrath D.E."/>
            <person name="Sieber C.M."/>
            <person name="Emerson J.B."/>
            <person name="Anantharaman K."/>
            <person name="Thomas B.C."/>
            <person name="Malmstrom R."/>
            <person name="Stieglmeier M."/>
            <person name="Klingl A."/>
            <person name="Woyke T."/>
            <person name="Ryan C.M."/>
            <person name="Banfield J.F."/>
        </authorList>
    </citation>
    <scope>NUCLEOTIDE SEQUENCE [LARGE SCALE GENOMIC DNA]</scope>
    <source>
        <strain evidence="1">CG11_big_fil_rev_8_21_14_0_20_37_16</strain>
    </source>
</reference>
<dbReference type="Proteomes" id="UP000229497">
    <property type="component" value="Unassembled WGS sequence"/>
</dbReference>
<accession>A0A2H0KMW8</accession>